<dbReference type="InterPro" id="IPR008136">
    <property type="entry name" value="CinA_C"/>
</dbReference>
<feature type="non-terminal residue" evidence="3">
    <location>
        <position position="146"/>
    </location>
</feature>
<gene>
    <name evidence="3" type="ORF">FNQ90_18230</name>
</gene>
<dbReference type="SUPFAM" id="SSF142433">
    <property type="entry name" value="CinA-like"/>
    <property type="match status" value="1"/>
</dbReference>
<dbReference type="Proteomes" id="UP000538929">
    <property type="component" value="Unassembled WGS sequence"/>
</dbReference>
<evidence type="ECO:0000256" key="1">
    <source>
        <dbReference type="SAM" id="MobiDB-lite"/>
    </source>
</evidence>
<comment type="caution">
    <text evidence="3">The sequence shown here is derived from an EMBL/GenBank/DDBJ whole genome shotgun (WGS) entry which is preliminary data.</text>
</comment>
<proteinExistence type="predicted"/>
<feature type="domain" description="CinA C-terminal" evidence="2">
    <location>
        <begin position="38"/>
        <end position="146"/>
    </location>
</feature>
<dbReference type="InterPro" id="IPR036653">
    <property type="entry name" value="CinA-like_C"/>
</dbReference>
<evidence type="ECO:0000313" key="4">
    <source>
        <dbReference type="Proteomes" id="UP000538929"/>
    </source>
</evidence>
<organism evidence="3 4">
    <name type="scientific">Streptomyces alkaliphilus</name>
    <dbReference type="NCBI Taxonomy" id="1472722"/>
    <lineage>
        <taxon>Bacteria</taxon>
        <taxon>Bacillati</taxon>
        <taxon>Actinomycetota</taxon>
        <taxon>Actinomycetes</taxon>
        <taxon>Kitasatosporales</taxon>
        <taxon>Streptomycetaceae</taxon>
        <taxon>Streptomyces</taxon>
    </lineage>
</organism>
<evidence type="ECO:0000313" key="3">
    <source>
        <dbReference type="EMBL" id="MBB0245990.1"/>
    </source>
</evidence>
<dbReference type="Pfam" id="PF02464">
    <property type="entry name" value="CinA"/>
    <property type="match status" value="1"/>
</dbReference>
<dbReference type="GO" id="GO:0016787">
    <property type="term" value="F:hydrolase activity"/>
    <property type="evidence" value="ECO:0007669"/>
    <property type="project" value="UniProtKB-KW"/>
</dbReference>
<name>A0A7W3TG05_9ACTN</name>
<sequence length="146" mass="14738">MRGESTGTDRETSRPAPVDSPPEGSTEPPPAPDAAEPAARLLWLLRRRGETVAAAESLTGGLVAAALTDAPGSSAAFLGSVTAYATDVKERVLGVDGALLAERGAVDPEVARRMATGVRDLMGADWGVATTGVAGPDPQDGHPPGT</sequence>
<protein>
    <submittedName>
        <fullName evidence="3">Nicotinamide-nucleotide amidohydrolase family protein</fullName>
    </submittedName>
</protein>
<feature type="region of interest" description="Disordered" evidence="1">
    <location>
        <begin position="1"/>
        <end position="37"/>
    </location>
</feature>
<feature type="compositionally biased region" description="Basic and acidic residues" evidence="1">
    <location>
        <begin position="1"/>
        <end position="13"/>
    </location>
</feature>
<dbReference type="EMBL" id="VKHT01000687">
    <property type="protein sequence ID" value="MBB0245990.1"/>
    <property type="molecule type" value="Genomic_DNA"/>
</dbReference>
<evidence type="ECO:0000259" key="2">
    <source>
        <dbReference type="Pfam" id="PF02464"/>
    </source>
</evidence>
<accession>A0A7W3TG05</accession>
<dbReference type="Gene3D" id="3.90.950.20">
    <property type="entry name" value="CinA-like"/>
    <property type="match status" value="1"/>
</dbReference>
<reference evidence="4" key="1">
    <citation type="submission" date="2019-10" db="EMBL/GenBank/DDBJ databases">
        <title>Streptomyces sp. nov., a novel actinobacterium isolated from alkaline environment.</title>
        <authorList>
            <person name="Golinska P."/>
        </authorList>
    </citation>
    <scope>NUCLEOTIDE SEQUENCE [LARGE SCALE GENOMIC DNA]</scope>
    <source>
        <strain evidence="4">DSM 42118</strain>
    </source>
</reference>
<keyword evidence="4" id="KW-1185">Reference proteome</keyword>
<dbReference type="AlphaFoldDB" id="A0A7W3TG05"/>
<keyword evidence="3" id="KW-0378">Hydrolase</keyword>
<dbReference type="NCBIfam" id="TIGR00199">
    <property type="entry name" value="PncC_domain"/>
    <property type="match status" value="1"/>
</dbReference>